<keyword evidence="5" id="KW-0498">Mitosis</keyword>
<dbReference type="InterPro" id="IPR011989">
    <property type="entry name" value="ARM-like"/>
</dbReference>
<dbReference type="GO" id="GO:0000793">
    <property type="term" value="C:condensed chromosome"/>
    <property type="evidence" value="ECO:0007669"/>
    <property type="project" value="TreeGrafter"/>
</dbReference>
<dbReference type="SUPFAM" id="SSF48371">
    <property type="entry name" value="ARM repeat"/>
    <property type="match status" value="1"/>
</dbReference>
<feature type="domain" description="Nuclear condensin complex subunit 3 C-terminal" evidence="8">
    <location>
        <begin position="561"/>
        <end position="850"/>
    </location>
</feature>
<evidence type="ECO:0000313" key="10">
    <source>
        <dbReference type="Proteomes" id="UP001154078"/>
    </source>
</evidence>
<evidence type="ECO:0000256" key="7">
    <source>
        <dbReference type="ARBA" id="ARBA00023306"/>
    </source>
</evidence>
<dbReference type="InterPro" id="IPR016024">
    <property type="entry name" value="ARM-type_fold"/>
</dbReference>
<dbReference type="GO" id="GO:0007076">
    <property type="term" value="P:mitotic chromosome condensation"/>
    <property type="evidence" value="ECO:0007669"/>
    <property type="project" value="InterPro"/>
</dbReference>
<evidence type="ECO:0000256" key="4">
    <source>
        <dbReference type="ARBA" id="ARBA00022618"/>
    </source>
</evidence>
<proteinExistence type="inferred from homology"/>
<dbReference type="PANTHER" id="PTHR14418">
    <property type="entry name" value="CONDENSIN COMPLEX SUBUNIT 3-RELATED"/>
    <property type="match status" value="1"/>
</dbReference>
<evidence type="ECO:0000256" key="2">
    <source>
        <dbReference type="ARBA" id="ARBA00006533"/>
    </source>
</evidence>
<sequence>MPHKKQKMELQETLCTKIMEIFTESQHTAATHQKFVVIMKKLLGKTNDDIFFEAMLEPMQKVLCTEFKQKNEFVDRVAEFIALFCSTLKPDLKEDSDDDIDDCEEHPLLTKIIDYLLLAQKNVLDKVRFRACQLIIKILNHLVGVEVSSEFCNKLEENLLERLRDPKSVIRMQAVISLHRLQDPTNPDDRIINEFNHLLKSDHFSKVRQLCVEKIAIKRETVPQIVSRIRDVDANVRLAAFKRLSKIPDVIKIADRRMIIHTGFIDSSEKIVDYIKSTFIPLWLEHYQNNIIDLMKSIRLDADERDIEETTRLVELVLPTFFKDRPLSELTKVLPLNNDKLIPLEQLDWETINYWRIYVQFLNSREEFEVELGLVLPELVYFSKYILNYYERCPADLTSHEFLLQQFILKQMFLMTKGYDYADPSSRKALNDLIFKILEKATLTTELVEIIVSNLENSIPNTEKRSLFVTEIIAEIISPMNPEQSYQDDMERNYKISNLKVQLHNLSDLQKDAIESQNFSKAGELKLTIDELQAQLVQMQNDTKDSGEVVEKRSDPPTIAKYLDIAAGLLLSTQITQMTPALQSLQNDVIQEMLMHKNDAIKAKALRCYALSCTIDRDSAKNGIHIFSTPIFAYQQGEECDTLILMVCIGAVVDLIRIYGSKLIAEPQEEILSESTDEEHVRIFSGGTSLTDLIQGLVDLMDDENVEIQLMAGRALCSLILSERVQSASLISRLILKWCSPASDEDEPGLETLKQLIGFTLQQIPSVVDNADQLEGAVLLTVKALSHAPRVSPLADVNIENIVKFMLALCRTTQQNEQIQRNLARKICCEMLDKPKSKMTIIYSKILCFLDLPQEESGFLELLKLSEEIRDELQDKTSIANITKFMAQLTKKRIEVSSLQESNNSEPAVEASTNRQNSIETITEVDEEMEHAPIEAISQDV</sequence>
<reference evidence="9" key="1">
    <citation type="submission" date="2021-12" db="EMBL/GenBank/DDBJ databases">
        <authorList>
            <person name="King R."/>
        </authorList>
    </citation>
    <scope>NUCLEOTIDE SEQUENCE</scope>
</reference>
<evidence type="ECO:0000256" key="1">
    <source>
        <dbReference type="ARBA" id="ARBA00004286"/>
    </source>
</evidence>
<keyword evidence="6" id="KW-0226">DNA condensation</keyword>
<dbReference type="EMBL" id="OV121132">
    <property type="protein sequence ID" value="CAH0547544.1"/>
    <property type="molecule type" value="Genomic_DNA"/>
</dbReference>
<dbReference type="GO" id="GO:0051301">
    <property type="term" value="P:cell division"/>
    <property type="evidence" value="ECO:0007669"/>
    <property type="project" value="UniProtKB-KW"/>
</dbReference>
<dbReference type="GO" id="GO:0005737">
    <property type="term" value="C:cytoplasm"/>
    <property type="evidence" value="ECO:0007669"/>
    <property type="project" value="TreeGrafter"/>
</dbReference>
<keyword evidence="7" id="KW-0131">Cell cycle</keyword>
<gene>
    <name evidence="9" type="ORF">MELIAE_LOCUS1516</name>
</gene>
<keyword evidence="3" id="KW-0158">Chromosome</keyword>
<evidence type="ECO:0000256" key="3">
    <source>
        <dbReference type="ARBA" id="ARBA00022454"/>
    </source>
</evidence>
<dbReference type="Proteomes" id="UP001154078">
    <property type="component" value="Chromosome 1"/>
</dbReference>
<dbReference type="InterPro" id="IPR027165">
    <property type="entry name" value="CND3"/>
</dbReference>
<dbReference type="PANTHER" id="PTHR14418:SF5">
    <property type="entry name" value="CONDENSIN COMPLEX SUBUNIT 3"/>
    <property type="match status" value="1"/>
</dbReference>
<accession>A0A9P0ATD1</accession>
<evidence type="ECO:0000313" key="9">
    <source>
        <dbReference type="EMBL" id="CAH0547544.1"/>
    </source>
</evidence>
<evidence type="ECO:0000256" key="5">
    <source>
        <dbReference type="ARBA" id="ARBA00022776"/>
    </source>
</evidence>
<name>A0A9P0ATD1_BRAAE</name>
<dbReference type="GO" id="GO:0000796">
    <property type="term" value="C:condensin complex"/>
    <property type="evidence" value="ECO:0007669"/>
    <property type="project" value="InterPro"/>
</dbReference>
<dbReference type="OrthoDB" id="27187at2759"/>
<dbReference type="InterPro" id="IPR025977">
    <property type="entry name" value="Cnd3_C"/>
</dbReference>
<evidence type="ECO:0000256" key="6">
    <source>
        <dbReference type="ARBA" id="ARBA00023067"/>
    </source>
</evidence>
<organism evidence="9 10">
    <name type="scientific">Brassicogethes aeneus</name>
    <name type="common">Rape pollen beetle</name>
    <name type="synonym">Meligethes aeneus</name>
    <dbReference type="NCBI Taxonomy" id="1431903"/>
    <lineage>
        <taxon>Eukaryota</taxon>
        <taxon>Metazoa</taxon>
        <taxon>Ecdysozoa</taxon>
        <taxon>Arthropoda</taxon>
        <taxon>Hexapoda</taxon>
        <taxon>Insecta</taxon>
        <taxon>Pterygota</taxon>
        <taxon>Neoptera</taxon>
        <taxon>Endopterygota</taxon>
        <taxon>Coleoptera</taxon>
        <taxon>Polyphaga</taxon>
        <taxon>Cucujiformia</taxon>
        <taxon>Nitidulidae</taxon>
        <taxon>Meligethinae</taxon>
        <taxon>Brassicogethes</taxon>
    </lineage>
</organism>
<protein>
    <recommendedName>
        <fullName evidence="8">Nuclear condensin complex subunit 3 C-terminal domain-containing protein</fullName>
    </recommendedName>
</protein>
<dbReference type="Gene3D" id="1.25.10.10">
    <property type="entry name" value="Leucine-rich Repeat Variant"/>
    <property type="match status" value="1"/>
</dbReference>
<comment type="similarity">
    <text evidence="2">Belongs to the CND3 (condensin subunit 3) family.</text>
</comment>
<dbReference type="AlphaFoldDB" id="A0A9P0ATD1"/>
<dbReference type="Pfam" id="PF12719">
    <property type="entry name" value="Cnd3"/>
    <property type="match status" value="1"/>
</dbReference>
<keyword evidence="10" id="KW-1185">Reference proteome</keyword>
<comment type="subcellular location">
    <subcellularLocation>
        <location evidence="1">Chromosome</location>
    </subcellularLocation>
</comment>
<keyword evidence="4" id="KW-0132">Cell division</keyword>
<evidence type="ECO:0000259" key="8">
    <source>
        <dbReference type="Pfam" id="PF12719"/>
    </source>
</evidence>